<keyword evidence="2" id="KW-1185">Reference proteome</keyword>
<organism evidence="1 2">
    <name type="scientific">Entomophthora muscae</name>
    <dbReference type="NCBI Taxonomy" id="34485"/>
    <lineage>
        <taxon>Eukaryota</taxon>
        <taxon>Fungi</taxon>
        <taxon>Fungi incertae sedis</taxon>
        <taxon>Zoopagomycota</taxon>
        <taxon>Entomophthoromycotina</taxon>
        <taxon>Entomophthoromycetes</taxon>
        <taxon>Entomophthorales</taxon>
        <taxon>Entomophthoraceae</taxon>
        <taxon>Entomophthora</taxon>
    </lineage>
</organism>
<proteinExistence type="predicted"/>
<accession>A0ACC2STF8</accession>
<protein>
    <submittedName>
        <fullName evidence="1">Uncharacterized protein</fullName>
    </submittedName>
</protein>
<name>A0ACC2STF8_9FUNG</name>
<comment type="caution">
    <text evidence="1">The sequence shown here is derived from an EMBL/GenBank/DDBJ whole genome shotgun (WGS) entry which is preliminary data.</text>
</comment>
<evidence type="ECO:0000313" key="1">
    <source>
        <dbReference type="EMBL" id="KAJ9065686.1"/>
    </source>
</evidence>
<evidence type="ECO:0000313" key="2">
    <source>
        <dbReference type="Proteomes" id="UP001165960"/>
    </source>
</evidence>
<sequence>MLVACFNMFTQPSHCCCCFDLRTGTLILATLGVLANLGYVVAFILAASHSGISPAFLYTSASLTFICFLLNLWFLVGAAKVIFNWQLISRETMERLDTLAYSSCSKSSLSL</sequence>
<reference evidence="1" key="1">
    <citation type="submission" date="2022-04" db="EMBL/GenBank/DDBJ databases">
        <title>Genome of the entomopathogenic fungus Entomophthora muscae.</title>
        <authorList>
            <person name="Elya C."/>
            <person name="Lovett B.R."/>
            <person name="Lee E."/>
            <person name="Macias A.M."/>
            <person name="Hajek A.E."/>
            <person name="De Bivort B.L."/>
            <person name="Kasson M.T."/>
            <person name="De Fine Licht H.H."/>
            <person name="Stajich J.E."/>
        </authorList>
    </citation>
    <scope>NUCLEOTIDE SEQUENCE</scope>
    <source>
        <strain evidence="1">Berkeley</strain>
    </source>
</reference>
<dbReference type="EMBL" id="QTSX02004330">
    <property type="protein sequence ID" value="KAJ9065686.1"/>
    <property type="molecule type" value="Genomic_DNA"/>
</dbReference>
<dbReference type="Proteomes" id="UP001165960">
    <property type="component" value="Unassembled WGS sequence"/>
</dbReference>
<gene>
    <name evidence="1" type="ORF">DSO57_1016917</name>
</gene>